<accession>A0A1H8SF31</accession>
<evidence type="ECO:0000313" key="1">
    <source>
        <dbReference type="EMBL" id="SEO77272.1"/>
    </source>
</evidence>
<gene>
    <name evidence="1" type="ORF">SAMN05216388_10193</name>
</gene>
<sequence length="130" mass="13961">MTALTLQCYRCGAEYDYIGTSPHPARCPACASSCVPPAGSLTVVNSVHWESANGLSKVWVHATDERDRPFEFEVAAHGDCGKLVAVKVDGVSTDPQTEPSLERLPEAVTAEIAALGIDDVETTRMKNSKR</sequence>
<dbReference type="OrthoDB" id="198243at2157"/>
<organism evidence="1 2">
    <name type="scientific">Halorientalis persicus</name>
    <dbReference type="NCBI Taxonomy" id="1367881"/>
    <lineage>
        <taxon>Archaea</taxon>
        <taxon>Methanobacteriati</taxon>
        <taxon>Methanobacteriota</taxon>
        <taxon>Stenosarchaea group</taxon>
        <taxon>Halobacteria</taxon>
        <taxon>Halobacteriales</taxon>
        <taxon>Haloarculaceae</taxon>
        <taxon>Halorientalis</taxon>
    </lineage>
</organism>
<dbReference type="Proteomes" id="UP000198775">
    <property type="component" value="Unassembled WGS sequence"/>
</dbReference>
<name>A0A1H8SF31_9EURY</name>
<reference evidence="2" key="1">
    <citation type="submission" date="2016-10" db="EMBL/GenBank/DDBJ databases">
        <authorList>
            <person name="Varghese N."/>
            <person name="Submissions S."/>
        </authorList>
    </citation>
    <scope>NUCLEOTIDE SEQUENCE [LARGE SCALE GENOMIC DNA]</scope>
    <source>
        <strain evidence="2">IBRC-M 10043</strain>
    </source>
</reference>
<dbReference type="EMBL" id="FOCX01000019">
    <property type="protein sequence ID" value="SEO77272.1"/>
    <property type="molecule type" value="Genomic_DNA"/>
</dbReference>
<protein>
    <submittedName>
        <fullName evidence="1">Uncharacterized protein</fullName>
    </submittedName>
</protein>
<dbReference type="AlphaFoldDB" id="A0A1H8SF31"/>
<keyword evidence="2" id="KW-1185">Reference proteome</keyword>
<evidence type="ECO:0000313" key="2">
    <source>
        <dbReference type="Proteomes" id="UP000198775"/>
    </source>
</evidence>
<proteinExistence type="predicted"/>